<dbReference type="SUPFAM" id="SSF52467">
    <property type="entry name" value="DHS-like NAD/FAD-binding domain"/>
    <property type="match status" value="1"/>
</dbReference>
<dbReference type="CDD" id="cd07035">
    <property type="entry name" value="TPP_PYR_POX_like"/>
    <property type="match status" value="1"/>
</dbReference>
<dbReference type="GO" id="GO:0050660">
    <property type="term" value="F:flavin adenine dinucleotide binding"/>
    <property type="evidence" value="ECO:0007669"/>
    <property type="project" value="TreeGrafter"/>
</dbReference>
<dbReference type="AlphaFoldDB" id="A0AAU9DB83"/>
<feature type="domain" description="Thiamine pyrophosphate enzyme TPP-binding" evidence="5">
    <location>
        <begin position="390"/>
        <end position="536"/>
    </location>
</feature>
<dbReference type="InterPro" id="IPR012782">
    <property type="entry name" value="Acetolactate_synth_catblc"/>
</dbReference>
<dbReference type="FunFam" id="3.40.50.970:FF:000007">
    <property type="entry name" value="Acetolactate synthase"/>
    <property type="match status" value="1"/>
</dbReference>
<dbReference type="PANTHER" id="PTHR18968:SF129">
    <property type="entry name" value="ACETOLACTATE SYNTHASE"/>
    <property type="match status" value="1"/>
</dbReference>
<organism evidence="7 8">
    <name type="scientific">Xylocopilactobacillus apicola</name>
    <dbReference type="NCBI Taxonomy" id="2932184"/>
    <lineage>
        <taxon>Bacteria</taxon>
        <taxon>Bacillati</taxon>
        <taxon>Bacillota</taxon>
        <taxon>Bacilli</taxon>
        <taxon>Lactobacillales</taxon>
        <taxon>Lactobacillaceae</taxon>
        <taxon>Xylocopilactobacillus</taxon>
    </lineage>
</organism>
<dbReference type="KEGG" id="xap:XA3_04630"/>
<evidence type="ECO:0000256" key="3">
    <source>
        <dbReference type="RuleBase" id="RU362132"/>
    </source>
</evidence>
<dbReference type="InterPro" id="IPR012000">
    <property type="entry name" value="Thiamin_PyroP_enz_cen_dom"/>
</dbReference>
<dbReference type="Gene3D" id="3.40.50.970">
    <property type="match status" value="2"/>
</dbReference>
<dbReference type="InterPro" id="IPR045229">
    <property type="entry name" value="TPP_enz"/>
</dbReference>
<dbReference type="Pfam" id="PF02775">
    <property type="entry name" value="TPP_enzyme_C"/>
    <property type="match status" value="1"/>
</dbReference>
<dbReference type="RefSeq" id="WP_317635944.1">
    <property type="nucleotide sequence ID" value="NZ_AP026802.1"/>
</dbReference>
<feature type="domain" description="Thiamine pyrophosphate enzyme central" evidence="4">
    <location>
        <begin position="200"/>
        <end position="329"/>
    </location>
</feature>
<dbReference type="InterPro" id="IPR000399">
    <property type="entry name" value="TPP-bd_CS"/>
</dbReference>
<evidence type="ECO:0000313" key="8">
    <source>
        <dbReference type="Proteomes" id="UP001321861"/>
    </source>
</evidence>
<dbReference type="InterPro" id="IPR029061">
    <property type="entry name" value="THDP-binding"/>
</dbReference>
<gene>
    <name evidence="7" type="ORF">XA3_04630</name>
</gene>
<evidence type="ECO:0000259" key="5">
    <source>
        <dbReference type="Pfam" id="PF02775"/>
    </source>
</evidence>
<evidence type="ECO:0000259" key="6">
    <source>
        <dbReference type="Pfam" id="PF02776"/>
    </source>
</evidence>
<dbReference type="Pfam" id="PF00205">
    <property type="entry name" value="TPP_enzyme_M"/>
    <property type="match status" value="1"/>
</dbReference>
<dbReference type="GO" id="GO:0009099">
    <property type="term" value="P:L-valine biosynthetic process"/>
    <property type="evidence" value="ECO:0007669"/>
    <property type="project" value="TreeGrafter"/>
</dbReference>
<dbReference type="GO" id="GO:0000287">
    <property type="term" value="F:magnesium ion binding"/>
    <property type="evidence" value="ECO:0007669"/>
    <property type="project" value="InterPro"/>
</dbReference>
<dbReference type="NCBIfam" id="NF006378">
    <property type="entry name" value="PRK08617.1"/>
    <property type="match status" value="1"/>
</dbReference>
<dbReference type="PROSITE" id="PS00187">
    <property type="entry name" value="TPP_ENZYMES"/>
    <property type="match status" value="1"/>
</dbReference>
<dbReference type="GO" id="GO:0005948">
    <property type="term" value="C:acetolactate synthase complex"/>
    <property type="evidence" value="ECO:0007669"/>
    <property type="project" value="TreeGrafter"/>
</dbReference>
<dbReference type="SUPFAM" id="SSF52518">
    <property type="entry name" value="Thiamin diphosphate-binding fold (THDP-binding)"/>
    <property type="match status" value="2"/>
</dbReference>
<sequence length="556" mass="61321">MTDKRYGADIVVDSLANHDVPYVFGIPGAKIDRVFETLTYSENSRKPQLIVARHEQNAAFMAAAVGRITGHPGVVLTTSGPGASNLATGLVTANAEGDPVVAISGQVQRADLLRLTHQSMQNAALFEPITKFSAEVQDPNNISEIIANAFRAATSGKQGASFVSIPQDVVDSPIESRVVKPLQDPKLGPASHEDLTYLSRRIKEAKLPVLLLGMRASSEPVTKAIRELLDVTELPVVETFQGAGIISHQQEKNFFGRVGLFRNQPGDMLLKKSDLVIAIGYDAVEYEPRNWNAERDAQIIVIDEVPSEIDQNYQPETELIGDIAQTLAVLNPLLRGYKVAPDAMSYLEGLQDKLQKRDVPPVMNGKFSHPLAIIQSLQKHVTDEMTVTVDVGSHYIWMARHFRSYEPRHLLFSNGMQTLGVALPWGIAAGLMRPQTKIVSVSGDGGFLFSSMELETAVRLKINLVHIIWRDGYYDMVKFQEEMKYHQSAGVEFGPVDFVKYAESFGAKGFRVNDPSELDTVLDQAFKQTGPVIVDVPVDYSDNEELGQAMLPDQFY</sequence>
<keyword evidence="2 3" id="KW-0786">Thiamine pyrophosphate</keyword>
<dbReference type="Pfam" id="PF02776">
    <property type="entry name" value="TPP_enzyme_N"/>
    <property type="match status" value="1"/>
</dbReference>
<accession>A0AAU9DB83</accession>
<dbReference type="Gene3D" id="3.40.50.1220">
    <property type="entry name" value="TPP-binding domain"/>
    <property type="match status" value="1"/>
</dbReference>
<reference evidence="7 8" key="1">
    <citation type="journal article" date="2023" name="Microbiol. Spectr.">
        <title>Symbiosis of Carpenter Bees with Uncharacterized Lactic Acid Bacteria Showing NAD Auxotrophy.</title>
        <authorList>
            <person name="Kawasaki S."/>
            <person name="Ozawa K."/>
            <person name="Mori T."/>
            <person name="Yamamoto A."/>
            <person name="Ito M."/>
            <person name="Ohkuma M."/>
            <person name="Sakamoto M."/>
            <person name="Matsutani M."/>
        </authorList>
    </citation>
    <scope>NUCLEOTIDE SEQUENCE [LARGE SCALE GENOMIC DNA]</scope>
    <source>
        <strain evidence="7 8">XA3</strain>
    </source>
</reference>
<dbReference type="GO" id="GO:0034077">
    <property type="term" value="P:butanediol metabolic process"/>
    <property type="evidence" value="ECO:0007669"/>
    <property type="project" value="InterPro"/>
</dbReference>
<dbReference type="InterPro" id="IPR029035">
    <property type="entry name" value="DHS-like_NAD/FAD-binding_dom"/>
</dbReference>
<dbReference type="GO" id="GO:0009097">
    <property type="term" value="P:isoleucine biosynthetic process"/>
    <property type="evidence" value="ECO:0007669"/>
    <property type="project" value="TreeGrafter"/>
</dbReference>
<keyword evidence="8" id="KW-1185">Reference proteome</keyword>
<evidence type="ECO:0000259" key="4">
    <source>
        <dbReference type="Pfam" id="PF00205"/>
    </source>
</evidence>
<dbReference type="InterPro" id="IPR011766">
    <property type="entry name" value="TPP_enzyme_TPP-bd"/>
</dbReference>
<proteinExistence type="inferred from homology"/>
<name>A0AAU9DB83_9LACO</name>
<dbReference type="PANTHER" id="PTHR18968">
    <property type="entry name" value="THIAMINE PYROPHOSPHATE ENZYMES"/>
    <property type="match status" value="1"/>
</dbReference>
<evidence type="ECO:0000256" key="1">
    <source>
        <dbReference type="ARBA" id="ARBA00007812"/>
    </source>
</evidence>
<dbReference type="Proteomes" id="UP001321861">
    <property type="component" value="Chromosome"/>
</dbReference>
<protein>
    <submittedName>
        <fullName evidence="7">Acetolactate synthase</fullName>
    </submittedName>
</protein>
<dbReference type="EMBL" id="AP026802">
    <property type="protein sequence ID" value="BDR58022.1"/>
    <property type="molecule type" value="Genomic_DNA"/>
</dbReference>
<evidence type="ECO:0000256" key="2">
    <source>
        <dbReference type="ARBA" id="ARBA00023052"/>
    </source>
</evidence>
<comment type="similarity">
    <text evidence="1 3">Belongs to the TPP enzyme family.</text>
</comment>
<evidence type="ECO:0000313" key="7">
    <source>
        <dbReference type="EMBL" id="BDR58022.1"/>
    </source>
</evidence>
<dbReference type="NCBIfam" id="TIGR02418">
    <property type="entry name" value="acolac_catab"/>
    <property type="match status" value="1"/>
</dbReference>
<dbReference type="GO" id="GO:0030976">
    <property type="term" value="F:thiamine pyrophosphate binding"/>
    <property type="evidence" value="ECO:0007669"/>
    <property type="project" value="InterPro"/>
</dbReference>
<dbReference type="GO" id="GO:0003984">
    <property type="term" value="F:acetolactate synthase activity"/>
    <property type="evidence" value="ECO:0007669"/>
    <property type="project" value="InterPro"/>
</dbReference>
<feature type="domain" description="Thiamine pyrophosphate enzyme N-terminal TPP-binding" evidence="6">
    <location>
        <begin position="7"/>
        <end position="121"/>
    </location>
</feature>
<dbReference type="InterPro" id="IPR012001">
    <property type="entry name" value="Thiamin_PyroP_enz_TPP-bd_dom"/>
</dbReference>